<feature type="transmembrane region" description="Helical" evidence="1">
    <location>
        <begin position="188"/>
        <end position="207"/>
    </location>
</feature>
<dbReference type="GO" id="GO:0000271">
    <property type="term" value="P:polysaccharide biosynthetic process"/>
    <property type="evidence" value="ECO:0007669"/>
    <property type="project" value="TreeGrafter"/>
</dbReference>
<organism evidence="3 4">
    <name type="scientific">Pseudomonas kitaguniensis</name>
    <dbReference type="NCBI Taxonomy" id="2607908"/>
    <lineage>
        <taxon>Bacteria</taxon>
        <taxon>Pseudomonadati</taxon>
        <taxon>Pseudomonadota</taxon>
        <taxon>Gammaproteobacteria</taxon>
        <taxon>Pseudomonadales</taxon>
        <taxon>Pseudomonadaceae</taxon>
        <taxon>Pseudomonas</taxon>
    </lineage>
</organism>
<sequence>MTPWISTPLLAIAVYALAICTASILLHLFPRIRESLVATGSQRFASIDGLRGYLALGVFIHHAVIIWIALNTGITEVPKNKFYAQTGLASIALFFMITGFLFWGRLLKQRQDHDWLAFAVSRLFRIYPLYLLLLAVVVLGVFGLQNWSLMETPTQLLKHIAMWLTFERPDINGYPQTGSMIANVTWTLAYEMFFYLSLPFFGALFIYRGGWHKTALAVLAIVLVYQLVGWEHSLRTHILLTFVGGIAAAYWVRNPALVAWGQTRLAAVIALVALALVMGAFRKSFSIAPQLLLTVFFVVVASGNTLFGALRLASVRWLGEVSYSTYLLHGLLLWLATTQVRALLAIDLRGAVPYLAMLAVITVLLVIISTLSFLYIEKPGIEAGKQALRRLRRAKLDSL</sequence>
<keyword evidence="3" id="KW-0808">Transferase</keyword>
<keyword evidence="1" id="KW-0812">Transmembrane</keyword>
<dbReference type="Pfam" id="PF01757">
    <property type="entry name" value="Acyl_transf_3"/>
    <property type="match status" value="1"/>
</dbReference>
<dbReference type="InterPro" id="IPR050879">
    <property type="entry name" value="Acyltransferase_3"/>
</dbReference>
<keyword evidence="3" id="KW-0012">Acyltransferase</keyword>
<gene>
    <name evidence="3" type="ORF">F0170_11845</name>
</gene>
<evidence type="ECO:0000313" key="3">
    <source>
        <dbReference type="EMBL" id="MPQ84614.1"/>
    </source>
</evidence>
<dbReference type="GO" id="GO:0016747">
    <property type="term" value="F:acyltransferase activity, transferring groups other than amino-acyl groups"/>
    <property type="evidence" value="ECO:0007669"/>
    <property type="project" value="InterPro"/>
</dbReference>
<dbReference type="AlphaFoldDB" id="A0A5N7JT91"/>
<dbReference type="PANTHER" id="PTHR23028">
    <property type="entry name" value="ACETYLTRANSFERASE"/>
    <property type="match status" value="1"/>
</dbReference>
<feature type="transmembrane region" description="Helical" evidence="1">
    <location>
        <begin position="352"/>
        <end position="376"/>
    </location>
</feature>
<feature type="transmembrane region" description="Helical" evidence="1">
    <location>
        <begin position="82"/>
        <end position="103"/>
    </location>
</feature>
<dbReference type="PANTHER" id="PTHR23028:SF53">
    <property type="entry name" value="ACYL_TRANSF_3 DOMAIN-CONTAINING PROTEIN"/>
    <property type="match status" value="1"/>
</dbReference>
<reference evidence="3 4" key="1">
    <citation type="submission" date="2019-09" db="EMBL/GenBank/DDBJ databases">
        <title>The draft genomes of Allium pathogen Pseudomonas sp.</title>
        <authorList>
            <person name="Fujikawa T."/>
            <person name="Sawada H."/>
        </authorList>
    </citation>
    <scope>NUCLEOTIDE SEQUENCE [LARGE SCALE GENOMIC DNA]</scope>
    <source>
        <strain evidence="3 4">MAFF 730085</strain>
    </source>
</reference>
<feature type="transmembrane region" description="Helical" evidence="1">
    <location>
        <begin position="264"/>
        <end position="281"/>
    </location>
</feature>
<feature type="transmembrane region" description="Helical" evidence="1">
    <location>
        <begin position="287"/>
        <end position="313"/>
    </location>
</feature>
<evidence type="ECO:0000259" key="2">
    <source>
        <dbReference type="Pfam" id="PF01757"/>
    </source>
</evidence>
<dbReference type="RefSeq" id="WP_122251852.1">
    <property type="nucleotide sequence ID" value="NZ_VUBA01000061.1"/>
</dbReference>
<evidence type="ECO:0000313" key="4">
    <source>
        <dbReference type="Proteomes" id="UP000325438"/>
    </source>
</evidence>
<dbReference type="EMBL" id="VUBA01000061">
    <property type="protein sequence ID" value="MPQ84614.1"/>
    <property type="molecule type" value="Genomic_DNA"/>
</dbReference>
<keyword evidence="1" id="KW-1133">Transmembrane helix</keyword>
<evidence type="ECO:0000256" key="1">
    <source>
        <dbReference type="SAM" id="Phobius"/>
    </source>
</evidence>
<proteinExistence type="predicted"/>
<protein>
    <submittedName>
        <fullName evidence="3">Acyltransferase</fullName>
    </submittedName>
</protein>
<dbReference type="GO" id="GO:0016020">
    <property type="term" value="C:membrane"/>
    <property type="evidence" value="ECO:0007669"/>
    <property type="project" value="TreeGrafter"/>
</dbReference>
<feature type="transmembrane region" description="Helical" evidence="1">
    <location>
        <begin position="236"/>
        <end position="252"/>
    </location>
</feature>
<name>A0A5N7JT91_9PSED</name>
<accession>A0A5N7JT91</accession>
<feature type="transmembrane region" description="Helical" evidence="1">
    <location>
        <begin position="50"/>
        <end position="70"/>
    </location>
</feature>
<keyword evidence="1" id="KW-0472">Membrane</keyword>
<feature type="transmembrane region" description="Helical" evidence="1">
    <location>
        <begin position="6"/>
        <end position="29"/>
    </location>
</feature>
<dbReference type="InterPro" id="IPR002656">
    <property type="entry name" value="Acyl_transf_3_dom"/>
</dbReference>
<feature type="transmembrane region" description="Helical" evidence="1">
    <location>
        <begin position="124"/>
        <end position="144"/>
    </location>
</feature>
<feature type="domain" description="Acyltransferase 3" evidence="2">
    <location>
        <begin position="45"/>
        <end position="368"/>
    </location>
</feature>
<dbReference type="Proteomes" id="UP000325438">
    <property type="component" value="Unassembled WGS sequence"/>
</dbReference>
<feature type="transmembrane region" description="Helical" evidence="1">
    <location>
        <begin position="325"/>
        <end position="346"/>
    </location>
</feature>
<comment type="caution">
    <text evidence="3">The sequence shown here is derived from an EMBL/GenBank/DDBJ whole genome shotgun (WGS) entry which is preliminary data.</text>
</comment>
<feature type="transmembrane region" description="Helical" evidence="1">
    <location>
        <begin position="214"/>
        <end position="230"/>
    </location>
</feature>